<accession>A0AAP0J320</accession>
<comment type="caution">
    <text evidence="3">The sequence shown here is derived from an EMBL/GenBank/DDBJ whole genome shotgun (WGS) entry which is preliminary data.</text>
</comment>
<feature type="chain" id="PRO_5042891651" description="Nucleoside phosphorylase domain-containing protein" evidence="1">
    <location>
        <begin position="23"/>
        <end position="340"/>
    </location>
</feature>
<feature type="signal peptide" evidence="1">
    <location>
        <begin position="1"/>
        <end position="22"/>
    </location>
</feature>
<dbReference type="InterPro" id="IPR000845">
    <property type="entry name" value="Nucleoside_phosphorylase_d"/>
</dbReference>
<organism evidence="3 4">
    <name type="scientific">Stephania cephalantha</name>
    <dbReference type="NCBI Taxonomy" id="152367"/>
    <lineage>
        <taxon>Eukaryota</taxon>
        <taxon>Viridiplantae</taxon>
        <taxon>Streptophyta</taxon>
        <taxon>Embryophyta</taxon>
        <taxon>Tracheophyta</taxon>
        <taxon>Spermatophyta</taxon>
        <taxon>Magnoliopsida</taxon>
        <taxon>Ranunculales</taxon>
        <taxon>Menispermaceae</taxon>
        <taxon>Menispermoideae</taxon>
        <taxon>Cissampelideae</taxon>
        <taxon>Stephania</taxon>
    </lineage>
</organism>
<dbReference type="GO" id="GO:0003824">
    <property type="term" value="F:catalytic activity"/>
    <property type="evidence" value="ECO:0007669"/>
    <property type="project" value="InterPro"/>
</dbReference>
<dbReference type="EMBL" id="JBBNAG010000006">
    <property type="protein sequence ID" value="KAK9126524.1"/>
    <property type="molecule type" value="Genomic_DNA"/>
</dbReference>
<dbReference type="InterPro" id="IPR035994">
    <property type="entry name" value="Nucleoside_phosphorylase_sf"/>
</dbReference>
<feature type="domain" description="Nucleoside phosphorylase" evidence="2">
    <location>
        <begin position="52"/>
        <end position="328"/>
    </location>
</feature>
<gene>
    <name evidence="3" type="ORF">Scep_015370</name>
</gene>
<dbReference type="Gene3D" id="3.40.50.1580">
    <property type="entry name" value="Nucleoside phosphorylase domain"/>
    <property type="match status" value="1"/>
</dbReference>
<sequence>MKFATTLSLLLLLSSILVCTMSTPLSRRHSLSVIRKLNREGPFVGLITVYAPEENAFLASNAFKPDPRHPFVDLSGRRFRIGKVRGKGVVYVRCGVGLRNAVAATQQMLDLFNVSGVIHFGIAGSLENSLRTGYVSIPKQFAQTGLWEWLKANGTVGPEYFAHLDIGSYNVPEGEGINQLGHIGYSAEEFYSESGVPNVPRRVVWANVSQNWYNIATKLEGMELERCLNSTVCLPQVPKVVIGQRGSTANIFVDNSAYRDFLSKTLGVSLAEMESASVIMTSVANGFPVIVIRGLSDAAGGQDGPNSARALGPLAALNTAKVVIRFIELLPSHKKYQDLK</sequence>
<dbReference type="SUPFAM" id="SSF53167">
    <property type="entry name" value="Purine and uridine phosphorylases"/>
    <property type="match status" value="1"/>
</dbReference>
<dbReference type="Pfam" id="PF01048">
    <property type="entry name" value="PNP_UDP_1"/>
    <property type="match status" value="1"/>
</dbReference>
<keyword evidence="1" id="KW-0732">Signal</keyword>
<proteinExistence type="predicted"/>
<dbReference type="CDD" id="cd09008">
    <property type="entry name" value="MTAN"/>
    <property type="match status" value="1"/>
</dbReference>
<dbReference type="AlphaFoldDB" id="A0AAP0J320"/>
<dbReference type="GO" id="GO:0009116">
    <property type="term" value="P:nucleoside metabolic process"/>
    <property type="evidence" value="ECO:0007669"/>
    <property type="project" value="InterPro"/>
</dbReference>
<evidence type="ECO:0000313" key="3">
    <source>
        <dbReference type="EMBL" id="KAK9126524.1"/>
    </source>
</evidence>
<evidence type="ECO:0000313" key="4">
    <source>
        <dbReference type="Proteomes" id="UP001419268"/>
    </source>
</evidence>
<reference evidence="3 4" key="1">
    <citation type="submission" date="2024-01" db="EMBL/GenBank/DDBJ databases">
        <title>Genome assemblies of Stephania.</title>
        <authorList>
            <person name="Yang L."/>
        </authorList>
    </citation>
    <scope>NUCLEOTIDE SEQUENCE [LARGE SCALE GENOMIC DNA]</scope>
    <source>
        <strain evidence="3">JXDWG</strain>
        <tissue evidence="3">Leaf</tissue>
    </source>
</reference>
<evidence type="ECO:0000259" key="2">
    <source>
        <dbReference type="Pfam" id="PF01048"/>
    </source>
</evidence>
<name>A0AAP0J320_9MAGN</name>
<evidence type="ECO:0000256" key="1">
    <source>
        <dbReference type="SAM" id="SignalP"/>
    </source>
</evidence>
<dbReference type="PANTHER" id="PTHR21234">
    <property type="entry name" value="PURINE NUCLEOSIDE PHOSPHORYLASE"/>
    <property type="match status" value="1"/>
</dbReference>
<dbReference type="PANTHER" id="PTHR21234:SF30">
    <property type="entry name" value="PHOSPHORYLASE SUPERFAMILY PROTEIN"/>
    <property type="match status" value="1"/>
</dbReference>
<protein>
    <recommendedName>
        <fullName evidence="2">Nucleoside phosphorylase domain-containing protein</fullName>
    </recommendedName>
</protein>
<dbReference type="Proteomes" id="UP001419268">
    <property type="component" value="Unassembled WGS sequence"/>
</dbReference>
<keyword evidence="4" id="KW-1185">Reference proteome</keyword>